<feature type="transmembrane region" description="Helical" evidence="1">
    <location>
        <begin position="99"/>
        <end position="132"/>
    </location>
</feature>
<reference evidence="2 3" key="1">
    <citation type="submission" date="2020-03" db="EMBL/GenBank/DDBJ databases">
        <title>Genomic Encyclopedia of Type Strains, Phase IV (KMG-IV): sequencing the most valuable type-strain genomes for metagenomic binning, comparative biology and taxonomic classification.</title>
        <authorList>
            <person name="Goeker M."/>
        </authorList>
    </citation>
    <scope>NUCLEOTIDE SEQUENCE [LARGE SCALE GENOMIC DNA]</scope>
    <source>
        <strain evidence="2 3">DSM 105096</strain>
    </source>
</reference>
<name>A0ABX0XGB9_9BACT</name>
<keyword evidence="1" id="KW-0472">Membrane</keyword>
<proteinExistence type="predicted"/>
<evidence type="ECO:0008006" key="4">
    <source>
        <dbReference type="Google" id="ProtNLM"/>
    </source>
</evidence>
<comment type="caution">
    <text evidence="2">The sequence shown here is derived from an EMBL/GenBank/DDBJ whole genome shotgun (WGS) entry which is preliminary data.</text>
</comment>
<accession>A0ABX0XGB9</accession>
<dbReference type="InterPro" id="IPR032531">
    <property type="entry name" value="DUF4956"/>
</dbReference>
<keyword evidence="1" id="KW-0812">Transmembrane</keyword>
<dbReference type="EMBL" id="JAATJH010000011">
    <property type="protein sequence ID" value="NJC28373.1"/>
    <property type="molecule type" value="Genomic_DNA"/>
</dbReference>
<dbReference type="RefSeq" id="WP_168040331.1">
    <property type="nucleotide sequence ID" value="NZ_JAATJH010000011.1"/>
</dbReference>
<organism evidence="2 3">
    <name type="scientific">Neolewinella antarctica</name>
    <dbReference type="NCBI Taxonomy" id="442734"/>
    <lineage>
        <taxon>Bacteria</taxon>
        <taxon>Pseudomonadati</taxon>
        <taxon>Bacteroidota</taxon>
        <taxon>Saprospiria</taxon>
        <taxon>Saprospirales</taxon>
        <taxon>Lewinellaceae</taxon>
        <taxon>Neolewinella</taxon>
    </lineage>
</organism>
<feature type="transmembrane region" description="Helical" evidence="1">
    <location>
        <begin position="49"/>
        <end position="65"/>
    </location>
</feature>
<dbReference type="Pfam" id="PF16316">
    <property type="entry name" value="DUF4956"/>
    <property type="match status" value="1"/>
</dbReference>
<evidence type="ECO:0000313" key="2">
    <source>
        <dbReference type="EMBL" id="NJC28373.1"/>
    </source>
</evidence>
<evidence type="ECO:0000313" key="3">
    <source>
        <dbReference type="Proteomes" id="UP000770785"/>
    </source>
</evidence>
<feature type="transmembrane region" description="Helical" evidence="1">
    <location>
        <begin position="16"/>
        <end position="37"/>
    </location>
</feature>
<dbReference type="Proteomes" id="UP000770785">
    <property type="component" value="Unassembled WGS sequence"/>
</dbReference>
<keyword evidence="3" id="KW-1185">Reference proteome</keyword>
<protein>
    <recommendedName>
        <fullName evidence="4">DUF4956 domain-containing protein</fullName>
    </recommendedName>
</protein>
<gene>
    <name evidence="2" type="ORF">GGR27_003896</name>
</gene>
<evidence type="ECO:0000256" key="1">
    <source>
        <dbReference type="SAM" id="Phobius"/>
    </source>
</evidence>
<keyword evidence="1" id="KW-1133">Transmembrane helix</keyword>
<sequence length="246" mass="27590">MFNIEWLNYDPETPSFYVVLLTTLFAFVLSSTIAITYEFTTRSIYRRAHYVQALILIGMVAAMVMQAIGDSLARGLGIIGALSIIRFRTVLDDPRNITFMFASLGAGIATGVLGFSVALTGTIVFCLAAVILRFSPLSNPNELIGEVRLQVPKGDEFKGIIESILHRECRDIELERVRFLNPKRVKSYDENGIPTVEEYSRDNLQEFTYLIKLKHKGSVSALGESLEEIGELDGLRLSFRQRDTKL</sequence>